<dbReference type="Proteomes" id="UP000037982">
    <property type="component" value="Unassembled WGS sequence"/>
</dbReference>
<keyword evidence="2" id="KW-1185">Reference proteome</keyword>
<dbReference type="AlphaFoldDB" id="A0A0N0H3M5"/>
<protein>
    <submittedName>
        <fullName evidence="1">Uncharacterized protein</fullName>
    </submittedName>
</protein>
<gene>
    <name evidence="1" type="ORF">ADL29_06005</name>
</gene>
<proteinExistence type="predicted"/>
<dbReference type="RefSeq" id="WP_053922800.1">
    <property type="nucleotide sequence ID" value="NZ_LGKG01000024.1"/>
</dbReference>
<name>A0A0N0H3M5_9ACTN</name>
<comment type="caution">
    <text evidence="1">The sequence shown here is derived from an EMBL/GenBank/DDBJ whole genome shotgun (WGS) entry which is preliminary data.</text>
</comment>
<dbReference type="EMBL" id="LGKG01000024">
    <property type="protein sequence ID" value="KPC66110.1"/>
    <property type="molecule type" value="Genomic_DNA"/>
</dbReference>
<organism evidence="1 2">
    <name type="scientific">Streptomyces chattanoogensis</name>
    <dbReference type="NCBI Taxonomy" id="66876"/>
    <lineage>
        <taxon>Bacteria</taxon>
        <taxon>Bacillati</taxon>
        <taxon>Actinomycetota</taxon>
        <taxon>Actinomycetes</taxon>
        <taxon>Kitasatosporales</taxon>
        <taxon>Streptomycetaceae</taxon>
        <taxon>Streptomyces</taxon>
    </lineage>
</organism>
<sequence length="67" mass="8090">MPEPRYVPARGWEPLWDEDAALVRPYVLTPEQREKRRAQQGQWRPLWLVVQRYEAETRWIDALEVAS</sequence>
<accession>A0A0N0H3M5</accession>
<dbReference type="PATRIC" id="fig|66876.3.peg.1322"/>
<reference evidence="2" key="1">
    <citation type="submission" date="2015-07" db="EMBL/GenBank/DDBJ databases">
        <authorList>
            <person name="Ju K.-S."/>
            <person name="Doroghazi J.R."/>
            <person name="Metcalf W.W."/>
        </authorList>
    </citation>
    <scope>NUCLEOTIDE SEQUENCE [LARGE SCALE GENOMIC DNA]</scope>
    <source>
        <strain evidence="2">NRRL ISP-5002</strain>
    </source>
</reference>
<evidence type="ECO:0000313" key="1">
    <source>
        <dbReference type="EMBL" id="KPC66110.1"/>
    </source>
</evidence>
<evidence type="ECO:0000313" key="2">
    <source>
        <dbReference type="Proteomes" id="UP000037982"/>
    </source>
</evidence>